<evidence type="ECO:0000313" key="2">
    <source>
        <dbReference type="Proteomes" id="UP000811246"/>
    </source>
</evidence>
<proteinExistence type="predicted"/>
<evidence type="ECO:0000313" key="1">
    <source>
        <dbReference type="EMBL" id="KAG6700084.1"/>
    </source>
</evidence>
<comment type="caution">
    <text evidence="1">The sequence shown here is derived from an EMBL/GenBank/DDBJ whole genome shotgun (WGS) entry which is preliminary data.</text>
</comment>
<gene>
    <name evidence="1" type="ORF">I3842_08G094300</name>
</gene>
<dbReference type="EMBL" id="CM031832">
    <property type="protein sequence ID" value="KAG6700084.1"/>
    <property type="molecule type" value="Genomic_DNA"/>
</dbReference>
<dbReference type="Proteomes" id="UP000811246">
    <property type="component" value="Chromosome 8"/>
</dbReference>
<protein>
    <submittedName>
        <fullName evidence="1">Uncharacterized protein</fullName>
    </submittedName>
</protein>
<name>A0A922EAP9_CARIL</name>
<dbReference type="AlphaFoldDB" id="A0A922EAP9"/>
<sequence length="29" mass="3563">MRPIRNWTIHYFSQVHGWVAEFDFNPNLS</sequence>
<organism evidence="1 2">
    <name type="scientific">Carya illinoinensis</name>
    <name type="common">Pecan</name>
    <dbReference type="NCBI Taxonomy" id="32201"/>
    <lineage>
        <taxon>Eukaryota</taxon>
        <taxon>Viridiplantae</taxon>
        <taxon>Streptophyta</taxon>
        <taxon>Embryophyta</taxon>
        <taxon>Tracheophyta</taxon>
        <taxon>Spermatophyta</taxon>
        <taxon>Magnoliopsida</taxon>
        <taxon>eudicotyledons</taxon>
        <taxon>Gunneridae</taxon>
        <taxon>Pentapetalae</taxon>
        <taxon>rosids</taxon>
        <taxon>fabids</taxon>
        <taxon>Fagales</taxon>
        <taxon>Juglandaceae</taxon>
        <taxon>Carya</taxon>
    </lineage>
</organism>
<accession>A0A922EAP9</accession>
<reference evidence="1" key="1">
    <citation type="submission" date="2021-01" db="EMBL/GenBank/DDBJ databases">
        <authorList>
            <person name="Lovell J.T."/>
            <person name="Bentley N."/>
            <person name="Bhattarai G."/>
            <person name="Jenkins J.W."/>
            <person name="Sreedasyam A."/>
            <person name="Alarcon Y."/>
            <person name="Bock C."/>
            <person name="Boston L."/>
            <person name="Carlson J."/>
            <person name="Cervantes K."/>
            <person name="Clermont K."/>
            <person name="Krom N."/>
            <person name="Kubenka K."/>
            <person name="Mamidi S."/>
            <person name="Mattison C."/>
            <person name="Monteros M."/>
            <person name="Pisani C."/>
            <person name="Plott C."/>
            <person name="Rajasekar S."/>
            <person name="Rhein H.S."/>
            <person name="Rohla C."/>
            <person name="Song M."/>
            <person name="Hilaire R.S."/>
            <person name="Shu S."/>
            <person name="Wells L."/>
            <person name="Wang X."/>
            <person name="Webber J."/>
            <person name="Heerema R.J."/>
            <person name="Klein P."/>
            <person name="Conner P."/>
            <person name="Grauke L."/>
            <person name="Grimwood J."/>
            <person name="Schmutz J."/>
            <person name="Randall J.J."/>
        </authorList>
    </citation>
    <scope>NUCLEOTIDE SEQUENCE</scope>
    <source>
        <tissue evidence="1">Leaf</tissue>
    </source>
</reference>